<evidence type="ECO:0000313" key="5">
    <source>
        <dbReference type="Proteomes" id="UP000294225"/>
    </source>
</evidence>
<evidence type="ECO:0000313" key="4">
    <source>
        <dbReference type="EMBL" id="TCC38626.1"/>
    </source>
</evidence>
<evidence type="ECO:0000256" key="1">
    <source>
        <dbReference type="SAM" id="MobiDB-lite"/>
    </source>
</evidence>
<dbReference type="Proteomes" id="UP000294225">
    <property type="component" value="Unassembled WGS sequence"/>
</dbReference>
<accession>A0A4R0J347</accession>
<dbReference type="Pfam" id="PF09972">
    <property type="entry name" value="DUF2207"/>
    <property type="match status" value="1"/>
</dbReference>
<name>A0A4R0J347_9ACTN</name>
<dbReference type="InterPro" id="IPR018702">
    <property type="entry name" value="DUF2207"/>
</dbReference>
<organism evidence="4 5">
    <name type="scientific">Kribbella speibonae</name>
    <dbReference type="NCBI Taxonomy" id="1572660"/>
    <lineage>
        <taxon>Bacteria</taxon>
        <taxon>Bacillati</taxon>
        <taxon>Actinomycetota</taxon>
        <taxon>Actinomycetes</taxon>
        <taxon>Propionibacteriales</taxon>
        <taxon>Kribbellaceae</taxon>
        <taxon>Kribbella</taxon>
    </lineage>
</organism>
<keyword evidence="2" id="KW-1133">Transmembrane helix</keyword>
<feature type="transmembrane region" description="Helical" evidence="2">
    <location>
        <begin position="41"/>
        <end position="62"/>
    </location>
</feature>
<feature type="transmembrane region" description="Helical" evidence="2">
    <location>
        <begin position="309"/>
        <end position="334"/>
    </location>
</feature>
<sequence length="342" mass="36933">MNARTTRLPTSPARNQTGPAGERLRKNLRIVTLLSVVDGRVVRVVALAALGLAVAGVVVPVVREGERFYPGRTEDAQVKAQYEIRADGAVDVTETIDYEYNRSGLPLDRIVHLRRPAEGPIDQQVSERGKDRVWKVTDVTATDPTGAPVPVRTKALDPALPPMTATGIDGWDSRLSDLLIQLGDDNQPAGHRASYVLRYRVHGALDKTADGYELNWPDPVRAAENSWVDYPQVPLNEVRVLAPTKVTTASCTAYTEDKQTPCATKGEPTIFTPGRVPAGMTVKVVVPSAGITDGGAEYDGSPLSLKLKILLIAAAVVLFLALVGLVASCLIRGFPLHLRRRA</sequence>
<keyword evidence="2" id="KW-0812">Transmembrane</keyword>
<reference evidence="4 5" key="1">
    <citation type="submission" date="2019-02" db="EMBL/GenBank/DDBJ databases">
        <title>Kribbella capetownensis sp. nov. and Kribbella speibonae sp. nov., isolated from soil.</title>
        <authorList>
            <person name="Curtis S.M."/>
            <person name="Norton I."/>
            <person name="Everest G.J."/>
            <person name="Meyers P.R."/>
        </authorList>
    </citation>
    <scope>NUCLEOTIDE SEQUENCE [LARGE SCALE GENOMIC DNA]</scope>
    <source>
        <strain evidence="4 5">YM55</strain>
    </source>
</reference>
<feature type="compositionally biased region" description="Polar residues" evidence="1">
    <location>
        <begin position="1"/>
        <end position="18"/>
    </location>
</feature>
<proteinExistence type="predicted"/>
<dbReference type="AlphaFoldDB" id="A0A4R0J347"/>
<comment type="caution">
    <text evidence="4">The sequence shown here is derived from an EMBL/GenBank/DDBJ whole genome shotgun (WGS) entry which is preliminary data.</text>
</comment>
<protein>
    <submittedName>
        <fullName evidence="4">DUF2207 domain-containing protein</fullName>
    </submittedName>
</protein>
<evidence type="ECO:0000259" key="3">
    <source>
        <dbReference type="Pfam" id="PF09972"/>
    </source>
</evidence>
<dbReference type="EMBL" id="SJKC01000002">
    <property type="protein sequence ID" value="TCC38626.1"/>
    <property type="molecule type" value="Genomic_DNA"/>
</dbReference>
<gene>
    <name evidence="4" type="ORF">E0H92_19650</name>
</gene>
<feature type="region of interest" description="Disordered" evidence="1">
    <location>
        <begin position="1"/>
        <end position="21"/>
    </location>
</feature>
<feature type="domain" description="DUF2207" evidence="3">
    <location>
        <begin position="78"/>
        <end position="285"/>
    </location>
</feature>
<keyword evidence="2" id="KW-0472">Membrane</keyword>
<evidence type="ECO:0000256" key="2">
    <source>
        <dbReference type="SAM" id="Phobius"/>
    </source>
</evidence>